<accession>E4UV18</accession>
<dbReference type="AlphaFoldDB" id="E4UV18"/>
<dbReference type="HOGENOM" id="CLU_1554873_0_0_1"/>
<sequence length="172" mass="20200">MAVHSVSKEHCIASLALAWFILGGVPLSYAVNHAQSQIKCHYIPLLSKAYCSKRPLREHLEALSEGPSSQLKQLAFKAPFHSLYYRWHLFEKLRKDRQDEKTKTHLVALYTLYYGLLFFRHRMDSQYGENMGKEFFAPEFRYIDCNGLSFRYIPDSVDIHKFEGVEKLLYHH</sequence>
<dbReference type="STRING" id="535722.E4UV18"/>
<dbReference type="Proteomes" id="UP000002669">
    <property type="component" value="Unassembled WGS sequence"/>
</dbReference>
<reference evidence="2" key="1">
    <citation type="journal article" date="2012" name="MBio">
        <title>Comparative genome analysis of Trichophyton rubrum and related dermatophytes reveals candidate genes involved in infection.</title>
        <authorList>
            <person name="Martinez D.A."/>
            <person name="Oliver B.G."/>
            <person name="Graeser Y."/>
            <person name="Goldberg J.M."/>
            <person name="Li W."/>
            <person name="Martinez-Rossi N.M."/>
            <person name="Monod M."/>
            <person name="Shelest E."/>
            <person name="Barton R.C."/>
            <person name="Birch E."/>
            <person name="Brakhage A.A."/>
            <person name="Chen Z."/>
            <person name="Gurr S.J."/>
            <person name="Heiman D."/>
            <person name="Heitman J."/>
            <person name="Kosti I."/>
            <person name="Rossi A."/>
            <person name="Saif S."/>
            <person name="Samalova M."/>
            <person name="Saunders C.W."/>
            <person name="Shea T."/>
            <person name="Summerbell R.C."/>
            <person name="Xu J."/>
            <person name="Young S."/>
            <person name="Zeng Q."/>
            <person name="Birren B.W."/>
            <person name="Cuomo C.A."/>
            <person name="White T.C."/>
        </authorList>
    </citation>
    <scope>NUCLEOTIDE SEQUENCE [LARGE SCALE GENOMIC DNA]</scope>
    <source>
        <strain evidence="2">ATCC MYA-4604 / CBS 118893</strain>
    </source>
</reference>
<dbReference type="InParanoid" id="E4UV18"/>
<dbReference type="EMBL" id="DS989824">
    <property type="protein sequence ID" value="EFR01135.1"/>
    <property type="molecule type" value="Genomic_DNA"/>
</dbReference>
<proteinExistence type="predicted"/>
<organism evidence="2">
    <name type="scientific">Arthroderma gypseum (strain ATCC MYA-4604 / CBS 118893)</name>
    <name type="common">Microsporum gypseum</name>
    <dbReference type="NCBI Taxonomy" id="535722"/>
    <lineage>
        <taxon>Eukaryota</taxon>
        <taxon>Fungi</taxon>
        <taxon>Dikarya</taxon>
        <taxon>Ascomycota</taxon>
        <taxon>Pezizomycotina</taxon>
        <taxon>Eurotiomycetes</taxon>
        <taxon>Eurotiomycetidae</taxon>
        <taxon>Onygenales</taxon>
        <taxon>Arthrodermataceae</taxon>
        <taxon>Nannizzia</taxon>
    </lineage>
</organism>
<dbReference type="OrthoDB" id="4183084at2759"/>
<dbReference type="VEuPathDB" id="FungiDB:MGYG_09041"/>
<protein>
    <submittedName>
        <fullName evidence="1">Uncharacterized protein</fullName>
    </submittedName>
</protein>
<dbReference type="RefSeq" id="XP_003173965.1">
    <property type="nucleotide sequence ID" value="XM_003173917.1"/>
</dbReference>
<keyword evidence="2" id="KW-1185">Reference proteome</keyword>
<evidence type="ECO:0000313" key="1">
    <source>
        <dbReference type="EMBL" id="EFR01135.1"/>
    </source>
</evidence>
<gene>
    <name evidence="1" type="ORF">MGYG_09041</name>
</gene>
<evidence type="ECO:0000313" key="2">
    <source>
        <dbReference type="Proteomes" id="UP000002669"/>
    </source>
</evidence>
<name>E4UV18_ARTGP</name>
<dbReference type="GeneID" id="10029252"/>